<proteinExistence type="predicted"/>
<keyword evidence="4 9" id="KW-1133">Transmembrane helix</keyword>
<evidence type="ECO:0000256" key="8">
    <source>
        <dbReference type="SAM" id="MobiDB-lite"/>
    </source>
</evidence>
<dbReference type="Gene3D" id="1.10.287.70">
    <property type="match status" value="1"/>
</dbReference>
<dbReference type="AlphaFoldDB" id="A0A841SYM9"/>
<evidence type="ECO:0000256" key="3">
    <source>
        <dbReference type="ARBA" id="ARBA00022692"/>
    </source>
</evidence>
<dbReference type="Proteomes" id="UP000535838">
    <property type="component" value="Unassembled WGS sequence"/>
</dbReference>
<evidence type="ECO:0000256" key="7">
    <source>
        <dbReference type="ARBA" id="ARBA00023303"/>
    </source>
</evidence>
<dbReference type="InterPro" id="IPR003280">
    <property type="entry name" value="2pore_dom_K_chnl"/>
</dbReference>
<dbReference type="PANTHER" id="PTHR11003">
    <property type="entry name" value="POTASSIUM CHANNEL, SUBFAMILY K"/>
    <property type="match status" value="1"/>
</dbReference>
<accession>A0A841SYM9</accession>
<feature type="transmembrane region" description="Helical" evidence="9">
    <location>
        <begin position="78"/>
        <end position="99"/>
    </location>
</feature>
<keyword evidence="7 11" id="KW-0407">Ion channel</keyword>
<dbReference type="GO" id="GO:0005886">
    <property type="term" value="C:plasma membrane"/>
    <property type="evidence" value="ECO:0007669"/>
    <property type="project" value="TreeGrafter"/>
</dbReference>
<keyword evidence="6 9" id="KW-0472">Membrane</keyword>
<evidence type="ECO:0000313" key="12">
    <source>
        <dbReference type="Proteomes" id="UP000535838"/>
    </source>
</evidence>
<keyword evidence="5" id="KW-0406">Ion transport</keyword>
<dbReference type="PANTHER" id="PTHR11003:SF291">
    <property type="entry name" value="IP11374P"/>
    <property type="match status" value="1"/>
</dbReference>
<keyword evidence="2" id="KW-0813">Transport</keyword>
<evidence type="ECO:0000256" key="9">
    <source>
        <dbReference type="SAM" id="Phobius"/>
    </source>
</evidence>
<gene>
    <name evidence="11" type="ORF">H7B67_07095</name>
</gene>
<feature type="domain" description="Potassium channel" evidence="10">
    <location>
        <begin position="30"/>
        <end position="99"/>
    </location>
</feature>
<evidence type="ECO:0000256" key="2">
    <source>
        <dbReference type="ARBA" id="ARBA00022448"/>
    </source>
</evidence>
<feature type="region of interest" description="Disordered" evidence="8">
    <location>
        <begin position="106"/>
        <end position="129"/>
    </location>
</feature>
<name>A0A841SYM9_9BACL</name>
<evidence type="ECO:0000256" key="1">
    <source>
        <dbReference type="ARBA" id="ARBA00004141"/>
    </source>
</evidence>
<reference evidence="11 12" key="1">
    <citation type="submission" date="2020-08" db="EMBL/GenBank/DDBJ databases">
        <title>Cohnella phylogeny.</title>
        <authorList>
            <person name="Dunlap C."/>
        </authorList>
    </citation>
    <scope>NUCLEOTIDE SEQUENCE [LARGE SCALE GENOMIC DNA]</scope>
    <source>
        <strain evidence="11 12">DSM 25241</strain>
    </source>
</reference>
<comment type="caution">
    <text evidence="11">The sequence shown here is derived from an EMBL/GenBank/DDBJ whole genome shotgun (WGS) entry which is preliminary data.</text>
</comment>
<evidence type="ECO:0000256" key="5">
    <source>
        <dbReference type="ARBA" id="ARBA00023065"/>
    </source>
</evidence>
<sequence>MVSFILTLKRMLTGLRHSFKDKRFRNLFITTLLILLSGTLFYRQVEDFGYLDALYFSVMTLTTVGTPELGPRTDFGKIFTMIYTLAGIGVIFGFVFSVAKGIHFSKESKDGKKAAKKLSKNNGEPREEN</sequence>
<evidence type="ECO:0000313" key="11">
    <source>
        <dbReference type="EMBL" id="MBB6633871.1"/>
    </source>
</evidence>
<evidence type="ECO:0000256" key="6">
    <source>
        <dbReference type="ARBA" id="ARBA00023136"/>
    </source>
</evidence>
<dbReference type="GO" id="GO:0022841">
    <property type="term" value="F:potassium ion leak channel activity"/>
    <property type="evidence" value="ECO:0007669"/>
    <property type="project" value="TreeGrafter"/>
</dbReference>
<dbReference type="SUPFAM" id="SSF81324">
    <property type="entry name" value="Voltage-gated potassium channels"/>
    <property type="match status" value="1"/>
</dbReference>
<dbReference type="Pfam" id="PF07885">
    <property type="entry name" value="Ion_trans_2"/>
    <property type="match status" value="1"/>
</dbReference>
<dbReference type="EMBL" id="JACJVQ010000005">
    <property type="protein sequence ID" value="MBB6633871.1"/>
    <property type="molecule type" value="Genomic_DNA"/>
</dbReference>
<keyword evidence="12" id="KW-1185">Reference proteome</keyword>
<organism evidence="11 12">
    <name type="scientific">Cohnella thailandensis</name>
    <dbReference type="NCBI Taxonomy" id="557557"/>
    <lineage>
        <taxon>Bacteria</taxon>
        <taxon>Bacillati</taxon>
        <taxon>Bacillota</taxon>
        <taxon>Bacilli</taxon>
        <taxon>Bacillales</taxon>
        <taxon>Paenibacillaceae</taxon>
        <taxon>Cohnella</taxon>
    </lineage>
</organism>
<dbReference type="RefSeq" id="WP_185119081.1">
    <property type="nucleotide sequence ID" value="NZ_JACJVQ010000005.1"/>
</dbReference>
<protein>
    <submittedName>
        <fullName evidence="11">Two pore domain potassium channel family protein</fullName>
    </submittedName>
</protein>
<dbReference type="GO" id="GO:0015271">
    <property type="term" value="F:outward rectifier potassium channel activity"/>
    <property type="evidence" value="ECO:0007669"/>
    <property type="project" value="TreeGrafter"/>
</dbReference>
<dbReference type="GO" id="GO:0030322">
    <property type="term" value="P:stabilization of membrane potential"/>
    <property type="evidence" value="ECO:0007669"/>
    <property type="project" value="TreeGrafter"/>
</dbReference>
<comment type="subcellular location">
    <subcellularLocation>
        <location evidence="1">Membrane</location>
        <topology evidence="1">Multi-pass membrane protein</topology>
    </subcellularLocation>
</comment>
<evidence type="ECO:0000259" key="10">
    <source>
        <dbReference type="Pfam" id="PF07885"/>
    </source>
</evidence>
<evidence type="ECO:0000256" key="4">
    <source>
        <dbReference type="ARBA" id="ARBA00022989"/>
    </source>
</evidence>
<keyword evidence="3 9" id="KW-0812">Transmembrane</keyword>
<dbReference type="InterPro" id="IPR013099">
    <property type="entry name" value="K_chnl_dom"/>
</dbReference>